<sequence>MEMERELVELFEAAKKAADAAAIDGAASGGPKVDRCIDVLSQLKNYSVTYDVLVSTQGSENGDGKGAGGVVRSGEEGGRNDRF</sequence>
<evidence type="ECO:0000313" key="2">
    <source>
        <dbReference type="Proteomes" id="UP001060215"/>
    </source>
</evidence>
<protein>
    <submittedName>
        <fullName evidence="1">Transcription elongation factor TFIIS</fullName>
    </submittedName>
</protein>
<reference evidence="1 2" key="1">
    <citation type="journal article" date="2022" name="Plant J.">
        <title>Chromosome-level genome of Camellia lanceoleosa provides a valuable resource for understanding genome evolution and self-incompatibility.</title>
        <authorList>
            <person name="Gong W."/>
            <person name="Xiao S."/>
            <person name="Wang L."/>
            <person name="Liao Z."/>
            <person name="Chang Y."/>
            <person name="Mo W."/>
            <person name="Hu G."/>
            <person name="Li W."/>
            <person name="Zhao G."/>
            <person name="Zhu H."/>
            <person name="Hu X."/>
            <person name="Ji K."/>
            <person name="Xiang X."/>
            <person name="Song Q."/>
            <person name="Yuan D."/>
            <person name="Jin S."/>
            <person name="Zhang L."/>
        </authorList>
    </citation>
    <scope>NUCLEOTIDE SEQUENCE [LARGE SCALE GENOMIC DNA]</scope>
    <source>
        <strain evidence="1">SQ_2022a</strain>
    </source>
</reference>
<keyword evidence="1" id="KW-0648">Protein biosynthesis</keyword>
<name>A0ACC0G9Z4_9ERIC</name>
<comment type="caution">
    <text evidence="1">The sequence shown here is derived from an EMBL/GenBank/DDBJ whole genome shotgun (WGS) entry which is preliminary data.</text>
</comment>
<evidence type="ECO:0000313" key="1">
    <source>
        <dbReference type="EMBL" id="KAI7997860.1"/>
    </source>
</evidence>
<accession>A0ACC0G9Z4</accession>
<keyword evidence="2" id="KW-1185">Reference proteome</keyword>
<gene>
    <name evidence="1" type="ORF">LOK49_LG10G02433</name>
</gene>
<dbReference type="EMBL" id="CM045767">
    <property type="protein sequence ID" value="KAI7997860.1"/>
    <property type="molecule type" value="Genomic_DNA"/>
</dbReference>
<keyword evidence="1" id="KW-0251">Elongation factor</keyword>
<proteinExistence type="predicted"/>
<dbReference type="Proteomes" id="UP001060215">
    <property type="component" value="Chromosome 10"/>
</dbReference>
<organism evidence="1 2">
    <name type="scientific">Camellia lanceoleosa</name>
    <dbReference type="NCBI Taxonomy" id="1840588"/>
    <lineage>
        <taxon>Eukaryota</taxon>
        <taxon>Viridiplantae</taxon>
        <taxon>Streptophyta</taxon>
        <taxon>Embryophyta</taxon>
        <taxon>Tracheophyta</taxon>
        <taxon>Spermatophyta</taxon>
        <taxon>Magnoliopsida</taxon>
        <taxon>eudicotyledons</taxon>
        <taxon>Gunneridae</taxon>
        <taxon>Pentapetalae</taxon>
        <taxon>asterids</taxon>
        <taxon>Ericales</taxon>
        <taxon>Theaceae</taxon>
        <taxon>Camellia</taxon>
    </lineage>
</organism>